<keyword evidence="1" id="KW-0614">Plasmid</keyword>
<reference evidence="2" key="1">
    <citation type="submission" date="2010-04" db="EMBL/GenBank/DDBJ databases">
        <title>Complete sequence of plasmid 1 of Burkholderia sp. CCGE1002.</title>
        <authorList>
            <consortium name="US DOE Joint Genome Institute"/>
            <person name="Lucas S."/>
            <person name="Copeland A."/>
            <person name="Lapidus A."/>
            <person name="Cheng J.-F."/>
            <person name="Bruce D."/>
            <person name="Goodwin L."/>
            <person name="Pitluck S."/>
            <person name="Chertkov O."/>
            <person name="Detter J.C."/>
            <person name="Han C."/>
            <person name="Tapia R."/>
            <person name="Land M."/>
            <person name="Hauser L."/>
            <person name="Kyrpides N."/>
            <person name="Ovchinnikova G."/>
            <person name="Martinez-Romero E."/>
            <person name="Hernandez M.A.R."/>
            <person name="Tiedje J.M."/>
            <person name="Woyke T."/>
        </authorList>
    </citation>
    <scope>NUCLEOTIDE SEQUENCE [LARGE SCALE GENOMIC DNA]</scope>
    <source>
        <strain evidence="2">CCGE1002</strain>
        <plasmid evidence="2">pBC201</plasmid>
    </source>
</reference>
<proteinExistence type="predicted"/>
<accession>D5WN98</accession>
<dbReference type="Proteomes" id="UP000002190">
    <property type="component" value="Plasmid pBC201"/>
</dbReference>
<organism evidence="1 2">
    <name type="scientific">Paraburkholderia atlantica</name>
    <dbReference type="NCBI Taxonomy" id="2654982"/>
    <lineage>
        <taxon>Bacteria</taxon>
        <taxon>Pseudomonadati</taxon>
        <taxon>Pseudomonadota</taxon>
        <taxon>Betaproteobacteria</taxon>
        <taxon>Burkholderiales</taxon>
        <taxon>Burkholderiaceae</taxon>
        <taxon>Paraburkholderia</taxon>
    </lineage>
</organism>
<reference evidence="1 2" key="2">
    <citation type="journal article" date="2012" name="J. Bacteriol.">
        <title>Genome Sequences of Burkholderia sp. Strains CCGE1002 and H160, Isolated from Legume Nodules in Mexico and Brazil.</title>
        <authorList>
            <person name="Ormeno-Orrillo E."/>
            <person name="Rogel M.A."/>
            <person name="Chueire L.M."/>
            <person name="Tiedje J.M."/>
            <person name="Martinez-Romero E."/>
            <person name="Hungria M."/>
        </authorList>
    </citation>
    <scope>NUCLEOTIDE SEQUENCE [LARGE SCALE GENOMIC DNA]</scope>
    <source>
        <strain evidence="1 2">CCGE1002</strain>
        <plasmid evidence="2">pBC201</plasmid>
    </source>
</reference>
<dbReference type="EMBL" id="CP002016">
    <property type="protein sequence ID" value="ADG20777.1"/>
    <property type="molecule type" value="Genomic_DNA"/>
</dbReference>
<protein>
    <submittedName>
        <fullName evidence="1">Uncharacterized protein</fullName>
    </submittedName>
</protein>
<dbReference type="KEGG" id="bge:BC1002_6993"/>
<evidence type="ECO:0000313" key="1">
    <source>
        <dbReference type="EMBL" id="ADG20777.1"/>
    </source>
</evidence>
<sequence>MNAQPLRENRSIGPRSLNLAPRDAMILERVAVSSISLLE</sequence>
<gene>
    <name evidence="1" type="ordered locus">BC1002_6993</name>
</gene>
<geneLocation type="plasmid" evidence="1 2">
    <name>pBC201</name>
</geneLocation>
<evidence type="ECO:0000313" key="2">
    <source>
        <dbReference type="Proteomes" id="UP000002190"/>
    </source>
</evidence>
<dbReference type="AlphaFoldDB" id="D5WN98"/>
<name>D5WN98_PARAM</name>
<dbReference type="HOGENOM" id="CLU_3306233_0_0_4"/>